<dbReference type="InterPro" id="IPR013815">
    <property type="entry name" value="ATP_grasp_subdomain_1"/>
</dbReference>
<name>A0A940S7D1_9PROT</name>
<evidence type="ECO:0000256" key="5">
    <source>
        <dbReference type="ARBA" id="ARBA00022842"/>
    </source>
</evidence>
<dbReference type="GO" id="GO:0042709">
    <property type="term" value="C:succinate-CoA ligase complex"/>
    <property type="evidence" value="ECO:0007669"/>
    <property type="project" value="TreeGrafter"/>
</dbReference>
<dbReference type="Pfam" id="PF00549">
    <property type="entry name" value="Ligase_CoA"/>
    <property type="match status" value="1"/>
</dbReference>
<dbReference type="Gene3D" id="3.40.50.261">
    <property type="entry name" value="Succinyl-CoA synthetase domains"/>
    <property type="match status" value="1"/>
</dbReference>
<evidence type="ECO:0000256" key="4">
    <source>
        <dbReference type="ARBA" id="ARBA00022741"/>
    </source>
</evidence>
<keyword evidence="4 6" id="KW-0547">Nucleotide-binding</keyword>
<dbReference type="InterPro" id="IPR013650">
    <property type="entry name" value="ATP-grasp_succ-CoA_synth-type"/>
</dbReference>
<dbReference type="InterPro" id="IPR011761">
    <property type="entry name" value="ATP-grasp"/>
</dbReference>
<dbReference type="Gene3D" id="3.30.1490.20">
    <property type="entry name" value="ATP-grasp fold, A domain"/>
    <property type="match status" value="1"/>
</dbReference>
<dbReference type="GO" id="GO:0006104">
    <property type="term" value="P:succinyl-CoA metabolic process"/>
    <property type="evidence" value="ECO:0007669"/>
    <property type="project" value="TreeGrafter"/>
</dbReference>
<sequence length="376" mass="38922">MLLIEADGKALLARHGLAVPRAALVRAGEAAGFCLDGSGPWVVKAQVPAGGRGKAGGIVLCRTPEEVEVSLARLLGTTLRGHPVTACLVEEAVCGAAEHYLSLMVDPAGLGIRIAWSRAGGVEVESAAPPAACTTSPDEAAILAAAEEILATADPAERTALRGAVRDLARALLAEGLLLVEVNPLFIGSFGTLAGDAKVVLDLNLAEGQADLRALVLARPDAYPDAVRKLQEGFDYVELDPEGEVGLVTTGAGLSMVVVDEMTAAGLRPLNFCDLRTGQLRGDPTRLVRVLDWISARPSVCVVLVNIFAGITDLGEFGRLLSDALDRTGLRLPVVARLVGTGAAAGRAELARRHPGVIVEDDLLAAVARAATLCKP</sequence>
<protein>
    <recommendedName>
        <fullName evidence="7">ATP-grasp domain-containing protein</fullName>
    </recommendedName>
</protein>
<evidence type="ECO:0000313" key="8">
    <source>
        <dbReference type="EMBL" id="MBP0494939.1"/>
    </source>
</evidence>
<dbReference type="SUPFAM" id="SSF52210">
    <property type="entry name" value="Succinyl-CoA synthetase domains"/>
    <property type="match status" value="1"/>
</dbReference>
<evidence type="ECO:0000256" key="6">
    <source>
        <dbReference type="PROSITE-ProRule" id="PRU00409"/>
    </source>
</evidence>
<keyword evidence="1" id="KW-0816">Tricarboxylic acid cycle</keyword>
<dbReference type="RefSeq" id="WP_209375738.1">
    <property type="nucleotide sequence ID" value="NZ_JAGIZA010000013.1"/>
</dbReference>
<feature type="domain" description="ATP-grasp" evidence="7">
    <location>
        <begin position="9"/>
        <end position="214"/>
    </location>
</feature>
<dbReference type="InterPro" id="IPR016102">
    <property type="entry name" value="Succinyl-CoA_synth-like"/>
</dbReference>
<dbReference type="PANTHER" id="PTHR11815">
    <property type="entry name" value="SUCCINYL-COA SYNTHETASE BETA CHAIN"/>
    <property type="match status" value="1"/>
</dbReference>
<dbReference type="GO" id="GO:0004775">
    <property type="term" value="F:succinate-CoA ligase (ADP-forming) activity"/>
    <property type="evidence" value="ECO:0007669"/>
    <property type="project" value="TreeGrafter"/>
</dbReference>
<dbReference type="GO" id="GO:0006099">
    <property type="term" value="P:tricarboxylic acid cycle"/>
    <property type="evidence" value="ECO:0007669"/>
    <property type="project" value="UniProtKB-KW"/>
</dbReference>
<proteinExistence type="predicted"/>
<reference evidence="8" key="1">
    <citation type="submission" date="2021-03" db="EMBL/GenBank/DDBJ databases">
        <authorList>
            <person name="So Y."/>
        </authorList>
    </citation>
    <scope>NUCLEOTIDE SEQUENCE</scope>
    <source>
        <strain evidence="8">SG15</strain>
    </source>
</reference>
<dbReference type="SUPFAM" id="SSF56059">
    <property type="entry name" value="Glutathione synthetase ATP-binding domain-like"/>
    <property type="match status" value="1"/>
</dbReference>
<dbReference type="AlphaFoldDB" id="A0A940S7D1"/>
<keyword evidence="6" id="KW-0067">ATP-binding</keyword>
<keyword evidence="3" id="KW-0479">Metal-binding</keyword>
<dbReference type="InterPro" id="IPR005809">
    <property type="entry name" value="Succ_CoA_ligase-like_bsu"/>
</dbReference>
<keyword evidence="5" id="KW-0460">Magnesium</keyword>
<evidence type="ECO:0000313" key="9">
    <source>
        <dbReference type="Proteomes" id="UP000677537"/>
    </source>
</evidence>
<comment type="caution">
    <text evidence="8">The sequence shown here is derived from an EMBL/GenBank/DDBJ whole genome shotgun (WGS) entry which is preliminary data.</text>
</comment>
<dbReference type="InterPro" id="IPR005811">
    <property type="entry name" value="SUCC_ACL_C"/>
</dbReference>
<dbReference type="PIRSF" id="PIRSF001554">
    <property type="entry name" value="SucCS_beta"/>
    <property type="match status" value="1"/>
</dbReference>
<dbReference type="Pfam" id="PF08442">
    <property type="entry name" value="ATP-grasp_2"/>
    <property type="match status" value="1"/>
</dbReference>
<dbReference type="Gene3D" id="3.30.470.20">
    <property type="entry name" value="ATP-grasp fold, B domain"/>
    <property type="match status" value="1"/>
</dbReference>
<dbReference type="PANTHER" id="PTHR11815:SF10">
    <property type="entry name" value="SUCCINATE--COA LIGASE [GDP-FORMING] SUBUNIT BETA, MITOCHONDRIAL"/>
    <property type="match status" value="1"/>
</dbReference>
<keyword evidence="9" id="KW-1185">Reference proteome</keyword>
<dbReference type="EMBL" id="JAGIZA010000013">
    <property type="protein sequence ID" value="MBP0494939.1"/>
    <property type="molecule type" value="Genomic_DNA"/>
</dbReference>
<evidence type="ECO:0000256" key="1">
    <source>
        <dbReference type="ARBA" id="ARBA00022532"/>
    </source>
</evidence>
<accession>A0A940S7D1</accession>
<gene>
    <name evidence="8" type="ORF">J5Y10_19310</name>
</gene>
<organism evidence="8 9">
    <name type="scientific">Roseomonas indoligenes</name>
    <dbReference type="NCBI Taxonomy" id="2820811"/>
    <lineage>
        <taxon>Bacteria</taxon>
        <taxon>Pseudomonadati</taxon>
        <taxon>Pseudomonadota</taxon>
        <taxon>Alphaproteobacteria</taxon>
        <taxon>Acetobacterales</taxon>
        <taxon>Roseomonadaceae</taxon>
        <taxon>Roseomonas</taxon>
    </lineage>
</organism>
<dbReference type="PROSITE" id="PS50975">
    <property type="entry name" value="ATP_GRASP"/>
    <property type="match status" value="1"/>
</dbReference>
<evidence type="ECO:0000256" key="2">
    <source>
        <dbReference type="ARBA" id="ARBA00022598"/>
    </source>
</evidence>
<dbReference type="GO" id="GO:0046872">
    <property type="term" value="F:metal ion binding"/>
    <property type="evidence" value="ECO:0007669"/>
    <property type="project" value="UniProtKB-KW"/>
</dbReference>
<evidence type="ECO:0000256" key="3">
    <source>
        <dbReference type="ARBA" id="ARBA00022723"/>
    </source>
</evidence>
<dbReference type="GO" id="GO:0005524">
    <property type="term" value="F:ATP binding"/>
    <property type="evidence" value="ECO:0007669"/>
    <property type="project" value="UniProtKB-UniRule"/>
</dbReference>
<keyword evidence="2" id="KW-0436">Ligase</keyword>
<evidence type="ECO:0000259" key="7">
    <source>
        <dbReference type="PROSITE" id="PS50975"/>
    </source>
</evidence>
<dbReference type="Proteomes" id="UP000677537">
    <property type="component" value="Unassembled WGS sequence"/>
</dbReference>